<proteinExistence type="predicted"/>
<evidence type="ECO:0000313" key="1">
    <source>
        <dbReference type="EMBL" id="KKK74028.1"/>
    </source>
</evidence>
<reference evidence="1" key="1">
    <citation type="journal article" date="2015" name="Nature">
        <title>Complex archaea that bridge the gap between prokaryotes and eukaryotes.</title>
        <authorList>
            <person name="Spang A."/>
            <person name="Saw J.H."/>
            <person name="Jorgensen S.L."/>
            <person name="Zaremba-Niedzwiedzka K."/>
            <person name="Martijn J."/>
            <person name="Lind A.E."/>
            <person name="van Eijk R."/>
            <person name="Schleper C."/>
            <person name="Guy L."/>
            <person name="Ettema T.J."/>
        </authorList>
    </citation>
    <scope>NUCLEOTIDE SEQUENCE</scope>
</reference>
<protein>
    <submittedName>
        <fullName evidence="1">Uncharacterized protein</fullName>
    </submittedName>
</protein>
<accession>A0A0F8XYF1</accession>
<organism evidence="1">
    <name type="scientific">marine sediment metagenome</name>
    <dbReference type="NCBI Taxonomy" id="412755"/>
    <lineage>
        <taxon>unclassified sequences</taxon>
        <taxon>metagenomes</taxon>
        <taxon>ecological metagenomes</taxon>
    </lineage>
</organism>
<gene>
    <name evidence="1" type="ORF">LCGC14_2887890</name>
</gene>
<dbReference type="EMBL" id="LAZR01056513">
    <property type="protein sequence ID" value="KKK74028.1"/>
    <property type="molecule type" value="Genomic_DNA"/>
</dbReference>
<sequence>MLEELIHPALLALKDIVEDAKQPASARVAAARDILDRTGYKPVIQVQGMPSREQVAVWIEEAEAETG</sequence>
<name>A0A0F8XYF1_9ZZZZ</name>
<comment type="caution">
    <text evidence="1">The sequence shown here is derived from an EMBL/GenBank/DDBJ whole genome shotgun (WGS) entry which is preliminary data.</text>
</comment>
<dbReference type="AlphaFoldDB" id="A0A0F8XYF1"/>